<gene>
    <name evidence="1" type="ORF">K3G42_029567</name>
</gene>
<proteinExistence type="predicted"/>
<protein>
    <submittedName>
        <fullName evidence="1">Uncharacterized protein</fullName>
    </submittedName>
</protein>
<evidence type="ECO:0000313" key="1">
    <source>
        <dbReference type="EMBL" id="KAH8017441.1"/>
    </source>
</evidence>
<keyword evidence="2" id="KW-1185">Reference proteome</keyword>
<dbReference type="Proteomes" id="UP000827872">
    <property type="component" value="Linkage Group LG01"/>
</dbReference>
<organism evidence="1 2">
    <name type="scientific">Sphaerodactylus townsendi</name>
    <dbReference type="NCBI Taxonomy" id="933632"/>
    <lineage>
        <taxon>Eukaryota</taxon>
        <taxon>Metazoa</taxon>
        <taxon>Chordata</taxon>
        <taxon>Craniata</taxon>
        <taxon>Vertebrata</taxon>
        <taxon>Euteleostomi</taxon>
        <taxon>Lepidosauria</taxon>
        <taxon>Squamata</taxon>
        <taxon>Bifurcata</taxon>
        <taxon>Gekkota</taxon>
        <taxon>Sphaerodactylidae</taxon>
        <taxon>Sphaerodactylus</taxon>
    </lineage>
</organism>
<sequence length="158" mass="17875">MPRAWKKQYGNEQEQHLHNPTSFLSATFLSPPSSRCTVTTKIVPQPNNPLVAYLSSARKRKKALERLKRIGEKCSLVLPHRLWMKHPYGCSMHSRPTAPLLIQLKGKGPREPTSYAHSVIYNHSHLHHGLAEFGVGWGEINQAIVQPSEHSLCADENR</sequence>
<name>A0ACB8GCW9_9SAUR</name>
<reference evidence="1" key="1">
    <citation type="submission" date="2021-08" db="EMBL/GenBank/DDBJ databases">
        <title>The first chromosome-level gecko genome reveals the dynamic sex chromosomes of Neotropical dwarf geckos (Sphaerodactylidae: Sphaerodactylus).</title>
        <authorList>
            <person name="Pinto B.J."/>
            <person name="Keating S.E."/>
            <person name="Gamble T."/>
        </authorList>
    </citation>
    <scope>NUCLEOTIDE SEQUENCE</scope>
    <source>
        <strain evidence="1">TG3544</strain>
    </source>
</reference>
<evidence type="ECO:0000313" key="2">
    <source>
        <dbReference type="Proteomes" id="UP000827872"/>
    </source>
</evidence>
<comment type="caution">
    <text evidence="1">The sequence shown here is derived from an EMBL/GenBank/DDBJ whole genome shotgun (WGS) entry which is preliminary data.</text>
</comment>
<dbReference type="EMBL" id="CM037614">
    <property type="protein sequence ID" value="KAH8017441.1"/>
    <property type="molecule type" value="Genomic_DNA"/>
</dbReference>
<accession>A0ACB8GCW9</accession>